<feature type="compositionally biased region" description="Basic and acidic residues" evidence="2">
    <location>
        <begin position="354"/>
        <end position="366"/>
    </location>
</feature>
<keyword evidence="1" id="KW-0479">Metal-binding</keyword>
<dbReference type="PANTHER" id="PTHR45854:SF3">
    <property type="entry name" value="ARFGAP WITH SH3 DOMAIN, ANK REPEAT AND PH DOMAIN-CONTAINING PROTEIN"/>
    <property type="match status" value="1"/>
</dbReference>
<feature type="compositionally biased region" description="Polar residues" evidence="2">
    <location>
        <begin position="596"/>
        <end position="620"/>
    </location>
</feature>
<sequence>MTSPEESSAPVAHKKPTPEMNKRMGMVLKTEGNGVCADCPAKRPLWVSFLAGNMDKSRKLAVLCCPKCAQYHHFELGKKRTLIKYLKMAHEFNLADIGILEQSGNTYVNEVFEAKLTKEDFDKLLVLDNDEKEAERRSKFIKDKYKKNKYQDEVVYYQRMLELTKQVEPPKEGEKKEQDEKDDNEGRKEQKDDNKGRKEQKDDNKGRKEQKDDNERKPRDDHHRKSRDDKDQEDRSLRKTTSYNKLDDAARDPVAQGRDPRQSRSRSMDHTAPTLAASPHDTQHVMKPKMQRSRTTDGQEVSWSRSRGSKDPPRNFPVNEARRTMRVNRSLTRSRSPTTSASPHHSRSPHRKRELPPRTGSKDKSLHMSSPSLSFDAEDAARKERRPAMSRQTSLPRENSLQRGDKPFSSRRLVSGSKKLEKLRQHCMGGEDDAPEKTGSVDGVNNGDNNKPQGEKPSEDHKEENVNHGSSRNLRGRRSRQSSPSLSRTGSPRKSVSRESSRRKSMSPEISQSNLRMSRESSRKNLSLSPENSKRHLSRDNSRKNPGLSRENSRKNSGLSRENSRKHLSLSRENSKRVLSGSSHHKKSLSRENSKKNFSYSRENSSKKISPSRQNSLQRENSMRHSAPDRGDKELDDLRAALEDGLQQQAGSQNKSSVPTSAYIDRDSDFRHSAPARSQQEQGIEALRKDFNANISTPADNDHVATHTRTFHNPAALKYQGDDDILMDDSSRGPNDNSRLTQQDTAEALAVSGNKKTSPRSPRRNRPKTSLHDSAPMLALGTVAEDADAKRGEEKDISKNSRRSRKKNFHESAPVLDMSDASTEPSKSLDAWLKPSSETKAPRPRNPSMLPIHATPAGTTQSPRSKKKSAGSLLPSNSPRSKKKSLDFLKSPVPSKGPRPTGSLQRALSQDSLMVDDIVSKDKKKNEGYRCLSSLLNMDSADLTKELATSIPPKGYRPTLRRALSQDSVLLDESVNSGKKMNERTHGLSSLLDVDSADLAKAQTNLTKRESGNLLVSPA</sequence>
<comment type="caution">
    <text evidence="4">The sequence shown here is derived from an EMBL/GenBank/DDBJ whole genome shotgun (WGS) entry which is preliminary data.</text>
</comment>
<evidence type="ECO:0000259" key="3">
    <source>
        <dbReference type="PROSITE" id="PS50115"/>
    </source>
</evidence>
<feature type="compositionally biased region" description="Basic residues" evidence="2">
    <location>
        <begin position="344"/>
        <end position="353"/>
    </location>
</feature>
<dbReference type="InterPro" id="IPR038508">
    <property type="entry name" value="ArfGAP_dom_sf"/>
</dbReference>
<dbReference type="GO" id="GO:0008270">
    <property type="term" value="F:zinc ion binding"/>
    <property type="evidence" value="ECO:0007669"/>
    <property type="project" value="UniProtKB-KW"/>
</dbReference>
<feature type="compositionally biased region" description="Low complexity" evidence="2">
    <location>
        <begin position="441"/>
        <end position="450"/>
    </location>
</feature>
<feature type="compositionally biased region" description="Polar residues" evidence="2">
    <location>
        <begin position="390"/>
        <end position="402"/>
    </location>
</feature>
<proteinExistence type="predicted"/>
<evidence type="ECO:0000256" key="2">
    <source>
        <dbReference type="SAM" id="MobiDB-lite"/>
    </source>
</evidence>
<feature type="compositionally biased region" description="Basic and acidic residues" evidence="2">
    <location>
        <begin position="621"/>
        <end position="642"/>
    </location>
</feature>
<evidence type="ECO:0000313" key="4">
    <source>
        <dbReference type="EMBL" id="CAB9502167.1"/>
    </source>
</evidence>
<dbReference type="InterPro" id="IPR001164">
    <property type="entry name" value="ArfGAP_dom"/>
</dbReference>
<name>A0A9N8H729_9STRA</name>
<dbReference type="Proteomes" id="UP001153069">
    <property type="component" value="Unassembled WGS sequence"/>
</dbReference>
<feature type="compositionally biased region" description="Polar residues" evidence="2">
    <location>
        <begin position="646"/>
        <end position="660"/>
    </location>
</feature>
<keyword evidence="1" id="KW-0862">Zinc</keyword>
<gene>
    <name evidence="4" type="ORF">SEMRO_129_G061590.1</name>
</gene>
<feature type="region of interest" description="Disordered" evidence="2">
    <location>
        <begin position="1"/>
        <end position="21"/>
    </location>
</feature>
<dbReference type="GO" id="GO:0005096">
    <property type="term" value="F:GTPase activator activity"/>
    <property type="evidence" value="ECO:0007669"/>
    <property type="project" value="InterPro"/>
</dbReference>
<dbReference type="AlphaFoldDB" id="A0A9N8H729"/>
<feature type="region of interest" description="Disordered" evidence="2">
    <location>
        <begin position="724"/>
        <end position="909"/>
    </location>
</feature>
<feature type="compositionally biased region" description="Low complexity" evidence="2">
    <location>
        <begin position="481"/>
        <end position="494"/>
    </location>
</feature>
<dbReference type="SMART" id="SM00105">
    <property type="entry name" value="ArfGap"/>
    <property type="match status" value="1"/>
</dbReference>
<reference evidence="4" key="1">
    <citation type="submission" date="2020-06" db="EMBL/GenBank/DDBJ databases">
        <authorList>
            <consortium name="Plant Systems Biology data submission"/>
        </authorList>
    </citation>
    <scope>NUCLEOTIDE SEQUENCE</scope>
    <source>
        <strain evidence="4">D6</strain>
    </source>
</reference>
<feature type="compositionally biased region" description="Polar residues" evidence="2">
    <location>
        <begin position="296"/>
        <end position="306"/>
    </location>
</feature>
<feature type="compositionally biased region" description="Polar residues" evidence="2">
    <location>
        <begin position="732"/>
        <end position="745"/>
    </location>
</feature>
<dbReference type="PANTHER" id="PTHR45854">
    <property type="entry name" value="ASAP FAMILY MEMBER"/>
    <property type="match status" value="1"/>
</dbReference>
<accession>A0A9N8H729</accession>
<dbReference type="InterPro" id="IPR043593">
    <property type="entry name" value="ASAP"/>
</dbReference>
<feature type="compositionally biased region" description="Basic residues" evidence="2">
    <location>
        <begin position="757"/>
        <end position="769"/>
    </location>
</feature>
<feature type="region of interest" description="Disordered" evidence="2">
    <location>
        <begin position="165"/>
        <end position="683"/>
    </location>
</feature>
<organism evidence="4 5">
    <name type="scientific">Seminavis robusta</name>
    <dbReference type="NCBI Taxonomy" id="568900"/>
    <lineage>
        <taxon>Eukaryota</taxon>
        <taxon>Sar</taxon>
        <taxon>Stramenopiles</taxon>
        <taxon>Ochrophyta</taxon>
        <taxon>Bacillariophyta</taxon>
        <taxon>Bacillariophyceae</taxon>
        <taxon>Bacillariophycidae</taxon>
        <taxon>Naviculales</taxon>
        <taxon>Naviculaceae</taxon>
        <taxon>Seminavis</taxon>
    </lineage>
</organism>
<feature type="compositionally biased region" description="Basic and acidic residues" evidence="2">
    <location>
        <begin position="168"/>
        <end position="237"/>
    </location>
</feature>
<feature type="compositionally biased region" description="Basic and acidic residues" evidence="2">
    <location>
        <begin position="453"/>
        <end position="466"/>
    </location>
</feature>
<dbReference type="Gene3D" id="1.10.220.150">
    <property type="entry name" value="Arf GTPase activating protein"/>
    <property type="match status" value="1"/>
</dbReference>
<dbReference type="PROSITE" id="PS50115">
    <property type="entry name" value="ARFGAP"/>
    <property type="match status" value="1"/>
</dbReference>
<dbReference type="InterPro" id="IPR037278">
    <property type="entry name" value="ARFGAP/RecO"/>
</dbReference>
<evidence type="ECO:0000313" key="5">
    <source>
        <dbReference type="Proteomes" id="UP001153069"/>
    </source>
</evidence>
<feature type="domain" description="Arf-GAP" evidence="3">
    <location>
        <begin position="21"/>
        <end position="162"/>
    </location>
</feature>
<dbReference type="SUPFAM" id="SSF57863">
    <property type="entry name" value="ArfGap/RecO-like zinc finger"/>
    <property type="match status" value="1"/>
</dbReference>
<keyword evidence="1" id="KW-0863">Zinc-finger</keyword>
<feature type="compositionally biased region" description="Basic and acidic residues" evidence="2">
    <location>
        <begin position="258"/>
        <end position="269"/>
    </location>
</feature>
<keyword evidence="5" id="KW-1185">Reference proteome</keyword>
<protein>
    <recommendedName>
        <fullName evidence="3">Arf-GAP domain-containing protein</fullName>
    </recommendedName>
</protein>
<evidence type="ECO:0000256" key="1">
    <source>
        <dbReference type="PROSITE-ProRule" id="PRU00288"/>
    </source>
</evidence>
<feature type="compositionally biased region" description="Low complexity" evidence="2">
    <location>
        <begin position="329"/>
        <end position="343"/>
    </location>
</feature>
<dbReference type="EMBL" id="CAICTM010000128">
    <property type="protein sequence ID" value="CAB9502167.1"/>
    <property type="molecule type" value="Genomic_DNA"/>
</dbReference>
<feature type="compositionally biased region" description="Basic and acidic residues" evidence="2">
    <location>
        <begin position="787"/>
        <end position="799"/>
    </location>
</feature>
<dbReference type="Pfam" id="PF01412">
    <property type="entry name" value="ArfGap"/>
    <property type="match status" value="1"/>
</dbReference>
<feature type="compositionally biased region" description="Basic and acidic residues" evidence="2">
    <location>
        <begin position="532"/>
        <end position="543"/>
    </location>
</feature>